<reference evidence="1" key="1">
    <citation type="submission" date="2020-11" db="EMBL/GenBank/DDBJ databases">
        <authorList>
            <person name="Whiteford S."/>
        </authorList>
    </citation>
    <scope>NUCLEOTIDE SEQUENCE</scope>
</reference>
<protein>
    <submittedName>
        <fullName evidence="1">(diamondback moth) hypothetical protein</fullName>
    </submittedName>
</protein>
<proteinExistence type="predicted"/>
<keyword evidence="2" id="KW-1185">Reference proteome</keyword>
<organism evidence="1 2">
    <name type="scientific">Plutella xylostella</name>
    <name type="common">Diamondback moth</name>
    <name type="synonym">Plutella maculipennis</name>
    <dbReference type="NCBI Taxonomy" id="51655"/>
    <lineage>
        <taxon>Eukaryota</taxon>
        <taxon>Metazoa</taxon>
        <taxon>Ecdysozoa</taxon>
        <taxon>Arthropoda</taxon>
        <taxon>Hexapoda</taxon>
        <taxon>Insecta</taxon>
        <taxon>Pterygota</taxon>
        <taxon>Neoptera</taxon>
        <taxon>Endopterygota</taxon>
        <taxon>Lepidoptera</taxon>
        <taxon>Glossata</taxon>
        <taxon>Ditrysia</taxon>
        <taxon>Yponomeutoidea</taxon>
        <taxon>Plutellidae</taxon>
        <taxon>Plutella</taxon>
    </lineage>
</organism>
<name>A0A8S4DE12_PLUXY</name>
<gene>
    <name evidence="1" type="ORF">PLXY2_LOCUS1625</name>
</gene>
<dbReference type="AlphaFoldDB" id="A0A8S4DE12"/>
<sequence length="43" mass="4703">MTNAGFLEAKLFTDFTNYILQVCCLSDGRETTSVCALFATGSY</sequence>
<accession>A0A8S4DE12</accession>
<evidence type="ECO:0000313" key="1">
    <source>
        <dbReference type="EMBL" id="CAG9095622.1"/>
    </source>
</evidence>
<evidence type="ECO:0000313" key="2">
    <source>
        <dbReference type="Proteomes" id="UP000653454"/>
    </source>
</evidence>
<dbReference type="EMBL" id="CAJHNJ030000004">
    <property type="protein sequence ID" value="CAG9095622.1"/>
    <property type="molecule type" value="Genomic_DNA"/>
</dbReference>
<comment type="caution">
    <text evidence="1">The sequence shown here is derived from an EMBL/GenBank/DDBJ whole genome shotgun (WGS) entry which is preliminary data.</text>
</comment>
<dbReference type="Proteomes" id="UP000653454">
    <property type="component" value="Unassembled WGS sequence"/>
</dbReference>